<dbReference type="Gene3D" id="3.40.720.10">
    <property type="entry name" value="Alkaline Phosphatase, subunit A"/>
    <property type="match status" value="2"/>
</dbReference>
<evidence type="ECO:0000259" key="7">
    <source>
        <dbReference type="Pfam" id="PF00884"/>
    </source>
</evidence>
<dbReference type="Proteomes" id="UP000617628">
    <property type="component" value="Unassembled WGS sequence"/>
</dbReference>
<dbReference type="InterPro" id="IPR050738">
    <property type="entry name" value="Sulfatase"/>
</dbReference>
<keyword evidence="9" id="KW-1185">Reference proteome</keyword>
<dbReference type="GO" id="GO:0004065">
    <property type="term" value="F:arylsulfatase activity"/>
    <property type="evidence" value="ECO:0007669"/>
    <property type="project" value="TreeGrafter"/>
</dbReference>
<keyword evidence="3 8" id="KW-0378">Hydrolase</keyword>
<organism evidence="8 9">
    <name type="scientific">Pelagicoccus mobilis</name>
    <dbReference type="NCBI Taxonomy" id="415221"/>
    <lineage>
        <taxon>Bacteria</taxon>
        <taxon>Pseudomonadati</taxon>
        <taxon>Verrucomicrobiota</taxon>
        <taxon>Opitutia</taxon>
        <taxon>Puniceicoccales</taxon>
        <taxon>Pelagicoccaceae</taxon>
        <taxon>Pelagicoccus</taxon>
    </lineage>
</organism>
<feature type="domain" description="Sulfatase N-terminal" evidence="7">
    <location>
        <begin position="32"/>
        <end position="338"/>
    </location>
</feature>
<evidence type="ECO:0000313" key="8">
    <source>
        <dbReference type="EMBL" id="MBK1876128.1"/>
    </source>
</evidence>
<evidence type="ECO:0000256" key="4">
    <source>
        <dbReference type="ARBA" id="ARBA00022837"/>
    </source>
</evidence>
<name>A0A934VQ28_9BACT</name>
<dbReference type="Pfam" id="PF00884">
    <property type="entry name" value="Sulfatase"/>
    <property type="match status" value="1"/>
</dbReference>
<keyword evidence="4" id="KW-0106">Calcium</keyword>
<comment type="caution">
    <text evidence="8">The sequence shown here is derived from an EMBL/GenBank/DDBJ whole genome shotgun (WGS) entry which is preliminary data.</text>
</comment>
<reference evidence="8" key="1">
    <citation type="submission" date="2021-01" db="EMBL/GenBank/DDBJ databases">
        <title>Modified the classification status of verrucomicrobia.</title>
        <authorList>
            <person name="Feng X."/>
        </authorList>
    </citation>
    <scope>NUCLEOTIDE SEQUENCE</scope>
    <source>
        <strain evidence="8">KCTC 13126</strain>
    </source>
</reference>
<feature type="chain" id="PRO_5037734941" evidence="6">
    <location>
        <begin position="23"/>
        <end position="459"/>
    </location>
</feature>
<evidence type="ECO:0000313" key="9">
    <source>
        <dbReference type="Proteomes" id="UP000617628"/>
    </source>
</evidence>
<dbReference type="AlphaFoldDB" id="A0A934VQ28"/>
<feature type="region of interest" description="Disordered" evidence="5">
    <location>
        <begin position="395"/>
        <end position="416"/>
    </location>
</feature>
<dbReference type="GO" id="GO:0046872">
    <property type="term" value="F:metal ion binding"/>
    <property type="evidence" value="ECO:0007669"/>
    <property type="project" value="UniProtKB-KW"/>
</dbReference>
<protein>
    <submittedName>
        <fullName evidence="8">Sulfatase-like hydrolase/transferase</fullName>
    </submittedName>
</protein>
<comment type="similarity">
    <text evidence="1">Belongs to the sulfatase family.</text>
</comment>
<evidence type="ECO:0000256" key="3">
    <source>
        <dbReference type="ARBA" id="ARBA00022801"/>
    </source>
</evidence>
<dbReference type="InterPro" id="IPR000917">
    <property type="entry name" value="Sulfatase_N"/>
</dbReference>
<dbReference type="InterPro" id="IPR024607">
    <property type="entry name" value="Sulfatase_CS"/>
</dbReference>
<dbReference type="InterPro" id="IPR017850">
    <property type="entry name" value="Alkaline_phosphatase_core_sf"/>
</dbReference>
<keyword evidence="2" id="KW-0479">Metal-binding</keyword>
<dbReference type="PROSITE" id="PS00523">
    <property type="entry name" value="SULFATASE_1"/>
    <property type="match status" value="1"/>
</dbReference>
<gene>
    <name evidence="8" type="ORF">JIN87_04565</name>
</gene>
<keyword evidence="6" id="KW-0732">Signal</keyword>
<dbReference type="PANTHER" id="PTHR42693:SF53">
    <property type="entry name" value="ENDO-4-O-SULFATASE"/>
    <property type="match status" value="1"/>
</dbReference>
<evidence type="ECO:0000256" key="6">
    <source>
        <dbReference type="SAM" id="SignalP"/>
    </source>
</evidence>
<sequence>MLINNSLAVLVSVFLFTSHSFASERNHSALQPNIVFILIDDLGIDWVSAYGAAHSTPNIDSLASKGVRFGTAWTAPICTPSRVTILTGRYNGYTGWTEHYDVPRWGGEGLSADLFPTWPQLLDDAGYTTAIVGKWQINDLRLEPDILKQHGFDRHCVWPGVESDNPQSEERYWDPYLQIDGVRRIHRGAYGPDVCQAFALQFLRENHDRPFLLFYPKIDVHDPIEPTPWNRENPPDELPGLFGDAVTYMDHHIGEILDEIDALGVSENTIVVFMGDNGSLIGGIVNGRQWSRGKSYTTNAGVQVPLVVRAPMYTRGGWATEALVDSSDLFPTLLEMSGLSQAGFPTDGHSLVPLLQRREDYRPREWIYAQRGDNRVVRDQRYKLDSDGRFFDLNRDPDELEPIDPHGSVASKTSHEKLSSVLERIPATAKPPFAEYSSERLEQYLDNLRRQRDGAIERE</sequence>
<evidence type="ECO:0000256" key="5">
    <source>
        <dbReference type="SAM" id="MobiDB-lite"/>
    </source>
</evidence>
<proteinExistence type="inferred from homology"/>
<dbReference type="PANTHER" id="PTHR42693">
    <property type="entry name" value="ARYLSULFATASE FAMILY MEMBER"/>
    <property type="match status" value="1"/>
</dbReference>
<dbReference type="SUPFAM" id="SSF53649">
    <property type="entry name" value="Alkaline phosphatase-like"/>
    <property type="match status" value="1"/>
</dbReference>
<dbReference type="RefSeq" id="WP_200354345.1">
    <property type="nucleotide sequence ID" value="NZ_JAENIL010000006.1"/>
</dbReference>
<accession>A0A934VQ28</accession>
<evidence type="ECO:0000256" key="2">
    <source>
        <dbReference type="ARBA" id="ARBA00022723"/>
    </source>
</evidence>
<feature type="signal peptide" evidence="6">
    <location>
        <begin position="1"/>
        <end position="22"/>
    </location>
</feature>
<evidence type="ECO:0000256" key="1">
    <source>
        <dbReference type="ARBA" id="ARBA00008779"/>
    </source>
</evidence>
<dbReference type="EMBL" id="JAENIL010000006">
    <property type="protein sequence ID" value="MBK1876128.1"/>
    <property type="molecule type" value="Genomic_DNA"/>
</dbReference>